<feature type="transmembrane region" description="Helical" evidence="10">
    <location>
        <begin position="346"/>
        <end position="364"/>
    </location>
</feature>
<dbReference type="UniPathway" id="UPA00378"/>
<evidence type="ECO:0000256" key="8">
    <source>
        <dbReference type="ARBA" id="ARBA00022989"/>
    </source>
</evidence>
<protein>
    <recommendedName>
        <fullName evidence="10">Alpha-1,3-glucosyltransferase</fullName>
        <ecNumber evidence="10">2.4.1.-</ecNumber>
    </recommendedName>
</protein>
<evidence type="ECO:0000256" key="4">
    <source>
        <dbReference type="ARBA" id="ARBA00022676"/>
    </source>
</evidence>
<evidence type="ECO:0000256" key="10">
    <source>
        <dbReference type="RuleBase" id="RU363110"/>
    </source>
</evidence>
<dbReference type="GO" id="GO:0005789">
    <property type="term" value="C:endoplasmic reticulum membrane"/>
    <property type="evidence" value="ECO:0007669"/>
    <property type="project" value="UniProtKB-SubCell"/>
</dbReference>
<feature type="region of interest" description="Disordered" evidence="11">
    <location>
        <begin position="1"/>
        <end position="23"/>
    </location>
</feature>
<reference evidence="12" key="1">
    <citation type="submission" date="2021-01" db="EMBL/GenBank/DDBJ databases">
        <authorList>
            <person name="Corre E."/>
            <person name="Pelletier E."/>
            <person name="Niang G."/>
            <person name="Scheremetjew M."/>
            <person name="Finn R."/>
            <person name="Kale V."/>
            <person name="Holt S."/>
            <person name="Cochrane G."/>
            <person name="Meng A."/>
            <person name="Brown T."/>
            <person name="Cohen L."/>
        </authorList>
    </citation>
    <scope>NUCLEOTIDE SEQUENCE</scope>
    <source>
        <strain evidence="12">Grunow 1884</strain>
    </source>
</reference>
<comment type="similarity">
    <text evidence="3 10">Belongs to the ALG6/ALG8 glucosyltransferase family.</text>
</comment>
<feature type="transmembrane region" description="Helical" evidence="10">
    <location>
        <begin position="140"/>
        <end position="161"/>
    </location>
</feature>
<organism evidence="12">
    <name type="scientific">Trieres chinensis</name>
    <name type="common">Marine centric diatom</name>
    <name type="synonym">Odontella sinensis</name>
    <dbReference type="NCBI Taxonomy" id="1514140"/>
    <lineage>
        <taxon>Eukaryota</taxon>
        <taxon>Sar</taxon>
        <taxon>Stramenopiles</taxon>
        <taxon>Ochrophyta</taxon>
        <taxon>Bacillariophyta</taxon>
        <taxon>Mediophyceae</taxon>
        <taxon>Biddulphiophycidae</taxon>
        <taxon>Eupodiscales</taxon>
        <taxon>Parodontellaceae</taxon>
        <taxon>Trieres</taxon>
    </lineage>
</organism>
<comment type="pathway">
    <text evidence="2 10">Protein modification; protein glycosylation.</text>
</comment>
<feature type="transmembrane region" description="Helical" evidence="10">
    <location>
        <begin position="527"/>
        <end position="549"/>
    </location>
</feature>
<feature type="transmembrane region" description="Helical" evidence="10">
    <location>
        <begin position="423"/>
        <end position="441"/>
    </location>
</feature>
<keyword evidence="5 10" id="KW-0808">Transferase</keyword>
<dbReference type="EMBL" id="HBGO01009684">
    <property type="protein sequence ID" value="CAD9329889.1"/>
    <property type="molecule type" value="Transcribed_RNA"/>
</dbReference>
<dbReference type="InterPro" id="IPR004856">
    <property type="entry name" value="Glyco_trans_ALG6/ALG8"/>
</dbReference>
<dbReference type="GO" id="GO:0042281">
    <property type="term" value="F:dolichyl pyrophosphate Man9GlcNAc2 alpha-1,3-glucosyltransferase activity"/>
    <property type="evidence" value="ECO:0007669"/>
    <property type="project" value="TreeGrafter"/>
</dbReference>
<keyword evidence="9 10" id="KW-0472">Membrane</keyword>
<keyword evidence="6 10" id="KW-0812">Transmembrane</keyword>
<comment type="subcellular location">
    <subcellularLocation>
        <location evidence="1 10">Endoplasmic reticulum membrane</location>
        <topology evidence="1 10">Multi-pass membrane protein</topology>
    </subcellularLocation>
</comment>
<dbReference type="Pfam" id="PF03155">
    <property type="entry name" value="Alg6_Alg8"/>
    <property type="match status" value="1"/>
</dbReference>
<feature type="transmembrane region" description="Helical" evidence="10">
    <location>
        <begin position="493"/>
        <end position="511"/>
    </location>
</feature>
<proteinExistence type="inferred from homology"/>
<feature type="transmembrane region" description="Helical" evidence="10">
    <location>
        <begin position="384"/>
        <end position="402"/>
    </location>
</feature>
<dbReference type="PANTHER" id="PTHR12413">
    <property type="entry name" value="DOLICHYL GLYCOSYLTRANSFERASE"/>
    <property type="match status" value="1"/>
</dbReference>
<evidence type="ECO:0000256" key="2">
    <source>
        <dbReference type="ARBA" id="ARBA00004922"/>
    </source>
</evidence>
<feature type="transmembrane region" description="Helical" evidence="10">
    <location>
        <begin position="173"/>
        <end position="193"/>
    </location>
</feature>
<evidence type="ECO:0000256" key="9">
    <source>
        <dbReference type="ARBA" id="ARBA00023136"/>
    </source>
</evidence>
<name>A0A7S1Z6G9_TRICV</name>
<evidence type="ECO:0000256" key="1">
    <source>
        <dbReference type="ARBA" id="ARBA00004477"/>
    </source>
</evidence>
<keyword evidence="7 10" id="KW-0256">Endoplasmic reticulum</keyword>
<dbReference type="PANTHER" id="PTHR12413:SF1">
    <property type="entry name" value="DOLICHYL PYROPHOSPHATE MAN9GLCNAC2 ALPHA-1,3-GLUCOSYLTRANSFERASE"/>
    <property type="match status" value="1"/>
</dbReference>
<evidence type="ECO:0000256" key="11">
    <source>
        <dbReference type="SAM" id="MobiDB-lite"/>
    </source>
</evidence>
<feature type="transmembrane region" description="Helical" evidence="10">
    <location>
        <begin position="205"/>
        <end position="229"/>
    </location>
</feature>
<evidence type="ECO:0000256" key="3">
    <source>
        <dbReference type="ARBA" id="ARBA00008715"/>
    </source>
</evidence>
<gene>
    <name evidence="12" type="ORF">OSIN01602_LOCUS5371</name>
</gene>
<evidence type="ECO:0000313" key="12">
    <source>
        <dbReference type="EMBL" id="CAD9329889.1"/>
    </source>
</evidence>
<sequence length="570" mass="62959">MSPTKATADDKMPADDDGDADDGGSALPIPAIPSILILSSAILLRSLVGFHHHSGEGGHHGKDDAYGGDYEAQRHWMELTYHLPIGEWYSYDLTYWGLDYPPLTAYVSYVCGYLSDLLVGPETVALKDSRGYEDGLHKSFMRGTVLVLDVAIYFTAVWAIARRTCPRDVVERMWTVVLALAQPAVILIDHGHFQYNTVSLGLALWSFHFATLKSFRGCVIGSVLFCLSLNFKQMSLYYAPAVFAYLLGRCFAPPERAKTGGAGAAFIGRFCALGATVIFTFVALWVPFALYSSPGVTAGEAVMQIVRRLFPFQRGLFEDKVSNLWCALSVKPLSIRRRIPLSIQPLLAMFGTLFLAMPSCVALFHYGRKTWDDKDVNGENLRRLLWGAAACALSFFLASFQVHEKSILMAVSPISMLMSDGPLFSAWFSLASTWTLWPLLVIDRLQGAYFACSAVVVALLALYGRPAEELEVCRQKGEWGLWDLGLGRRQSGWMWFATIVTAVIMVALHALETSVAAPESLPDLFPVLWSLIGCVMFCWSWLCCSGTLYEPLPLRSTQPGKDCAGKVKNE</sequence>
<keyword evidence="8 10" id="KW-1133">Transmembrane helix</keyword>
<accession>A0A7S1Z6G9</accession>
<evidence type="ECO:0000256" key="7">
    <source>
        <dbReference type="ARBA" id="ARBA00022824"/>
    </source>
</evidence>
<dbReference type="EC" id="2.4.1.-" evidence="10"/>
<evidence type="ECO:0000256" key="6">
    <source>
        <dbReference type="ARBA" id="ARBA00022692"/>
    </source>
</evidence>
<keyword evidence="4 10" id="KW-0328">Glycosyltransferase</keyword>
<feature type="transmembrane region" description="Helical" evidence="10">
    <location>
        <begin position="266"/>
        <end position="286"/>
    </location>
</feature>
<dbReference type="AlphaFoldDB" id="A0A7S1Z6G9"/>
<evidence type="ECO:0000256" key="5">
    <source>
        <dbReference type="ARBA" id="ARBA00022679"/>
    </source>
</evidence>